<protein>
    <recommendedName>
        <fullName evidence="2">DUF6533 domain-containing protein</fullName>
    </recommendedName>
</protein>
<reference evidence="3 4" key="1">
    <citation type="journal article" date="2019" name="Nat. Ecol. Evol.">
        <title>Megaphylogeny resolves global patterns of mushroom evolution.</title>
        <authorList>
            <person name="Varga T."/>
            <person name="Krizsan K."/>
            <person name="Foldi C."/>
            <person name="Dima B."/>
            <person name="Sanchez-Garcia M."/>
            <person name="Sanchez-Ramirez S."/>
            <person name="Szollosi G.J."/>
            <person name="Szarkandi J.G."/>
            <person name="Papp V."/>
            <person name="Albert L."/>
            <person name="Andreopoulos W."/>
            <person name="Angelini C."/>
            <person name="Antonin V."/>
            <person name="Barry K.W."/>
            <person name="Bougher N.L."/>
            <person name="Buchanan P."/>
            <person name="Buyck B."/>
            <person name="Bense V."/>
            <person name="Catcheside P."/>
            <person name="Chovatia M."/>
            <person name="Cooper J."/>
            <person name="Damon W."/>
            <person name="Desjardin D."/>
            <person name="Finy P."/>
            <person name="Geml J."/>
            <person name="Haridas S."/>
            <person name="Hughes K."/>
            <person name="Justo A."/>
            <person name="Karasinski D."/>
            <person name="Kautmanova I."/>
            <person name="Kiss B."/>
            <person name="Kocsube S."/>
            <person name="Kotiranta H."/>
            <person name="LaButti K.M."/>
            <person name="Lechner B.E."/>
            <person name="Liimatainen K."/>
            <person name="Lipzen A."/>
            <person name="Lukacs Z."/>
            <person name="Mihaltcheva S."/>
            <person name="Morgado L.N."/>
            <person name="Niskanen T."/>
            <person name="Noordeloos M.E."/>
            <person name="Ohm R.A."/>
            <person name="Ortiz-Santana B."/>
            <person name="Ovrebo C."/>
            <person name="Racz N."/>
            <person name="Riley R."/>
            <person name="Savchenko A."/>
            <person name="Shiryaev A."/>
            <person name="Soop K."/>
            <person name="Spirin V."/>
            <person name="Szebenyi C."/>
            <person name="Tomsovsky M."/>
            <person name="Tulloss R.E."/>
            <person name="Uehling J."/>
            <person name="Grigoriev I.V."/>
            <person name="Vagvolgyi C."/>
            <person name="Papp T."/>
            <person name="Martin F.M."/>
            <person name="Miettinen O."/>
            <person name="Hibbett D.S."/>
            <person name="Nagy L.G."/>
        </authorList>
    </citation>
    <scope>NUCLEOTIDE SEQUENCE [LARGE SCALE GENOMIC DNA]</scope>
    <source>
        <strain evidence="3 4">CBS 121175</strain>
    </source>
</reference>
<dbReference type="Proteomes" id="UP000307440">
    <property type="component" value="Unassembled WGS sequence"/>
</dbReference>
<keyword evidence="1" id="KW-0472">Membrane</keyword>
<feature type="domain" description="DUF6533" evidence="2">
    <location>
        <begin position="25"/>
        <end position="68"/>
    </location>
</feature>
<feature type="transmembrane region" description="Helical" evidence="1">
    <location>
        <begin position="59"/>
        <end position="79"/>
    </location>
</feature>
<feature type="transmembrane region" description="Helical" evidence="1">
    <location>
        <begin position="125"/>
        <end position="150"/>
    </location>
</feature>
<feature type="transmembrane region" description="Helical" evidence="1">
    <location>
        <begin position="91"/>
        <end position="113"/>
    </location>
</feature>
<organism evidence="3 4">
    <name type="scientific">Coprinopsis marcescibilis</name>
    <name type="common">Agaric fungus</name>
    <name type="synonym">Psathyrella marcescibilis</name>
    <dbReference type="NCBI Taxonomy" id="230819"/>
    <lineage>
        <taxon>Eukaryota</taxon>
        <taxon>Fungi</taxon>
        <taxon>Dikarya</taxon>
        <taxon>Basidiomycota</taxon>
        <taxon>Agaricomycotina</taxon>
        <taxon>Agaricomycetes</taxon>
        <taxon>Agaricomycetidae</taxon>
        <taxon>Agaricales</taxon>
        <taxon>Agaricineae</taxon>
        <taxon>Psathyrellaceae</taxon>
        <taxon>Coprinopsis</taxon>
    </lineage>
</organism>
<feature type="transmembrane region" description="Helical" evidence="1">
    <location>
        <begin position="20"/>
        <end position="39"/>
    </location>
</feature>
<dbReference type="EMBL" id="ML210296">
    <property type="protein sequence ID" value="TFK20542.1"/>
    <property type="molecule type" value="Genomic_DNA"/>
</dbReference>
<gene>
    <name evidence="3" type="ORF">FA15DRAFT_759311</name>
</gene>
<keyword evidence="1" id="KW-0812">Transmembrane</keyword>
<dbReference type="OrthoDB" id="2940333at2759"/>
<evidence type="ECO:0000313" key="4">
    <source>
        <dbReference type="Proteomes" id="UP000307440"/>
    </source>
</evidence>
<evidence type="ECO:0000259" key="2">
    <source>
        <dbReference type="Pfam" id="PF20151"/>
    </source>
</evidence>
<keyword evidence="1" id="KW-1133">Transmembrane helix</keyword>
<accession>A0A5C3KK70</accession>
<dbReference type="STRING" id="230819.A0A5C3KK70"/>
<name>A0A5C3KK70_COPMA</name>
<evidence type="ECO:0000313" key="3">
    <source>
        <dbReference type="EMBL" id="TFK20542.1"/>
    </source>
</evidence>
<evidence type="ECO:0000256" key="1">
    <source>
        <dbReference type="SAM" id="Phobius"/>
    </source>
</evidence>
<dbReference type="InterPro" id="IPR045340">
    <property type="entry name" value="DUF6533"/>
</dbReference>
<sequence>MDVPMPGLSNASPAEQMDSIQYNVYAYVASTVIIISEYLETIELEASVIWPVERSAVKVLYFVNRILPALSFPFMIAYNLTTSATHTSCKILFTIPSVGIVACILISEAILYIRVLALSQMSKKVLVFIVINGAAVSVTIFALLGKFIALSSWGASKYSLPGCYGEMYDGILITIAYTIALYSGIMVALLCVYFGIKIYWVERHGPLVSVFYRDGTLYFIALALLSIGNGVAASLMPPHYRFLMAPLQAVAHSAISTRMILHLKERAREGIWLSTACPSRI</sequence>
<dbReference type="AlphaFoldDB" id="A0A5C3KK70"/>
<dbReference type="Pfam" id="PF20151">
    <property type="entry name" value="DUF6533"/>
    <property type="match status" value="1"/>
</dbReference>
<proteinExistence type="predicted"/>
<keyword evidence="4" id="KW-1185">Reference proteome</keyword>
<feature type="transmembrane region" description="Helical" evidence="1">
    <location>
        <begin position="170"/>
        <end position="196"/>
    </location>
</feature>
<feature type="transmembrane region" description="Helical" evidence="1">
    <location>
        <begin position="217"/>
        <end position="236"/>
    </location>
</feature>